<reference evidence="4 5" key="1">
    <citation type="submission" date="2023-08" db="EMBL/GenBank/DDBJ databases">
        <title>Phytohabitans sansha sp. nov., isolated from marine sediment.</title>
        <authorList>
            <person name="Zhao Y."/>
            <person name="Yi K."/>
        </authorList>
    </citation>
    <scope>NUCLEOTIDE SEQUENCE [LARGE SCALE GENOMIC DNA]</scope>
    <source>
        <strain evidence="4 5">ZYX-F-186</strain>
    </source>
</reference>
<dbReference type="RefSeq" id="WP_308710962.1">
    <property type="nucleotide sequence ID" value="NZ_JAVHUY010000003.1"/>
</dbReference>
<dbReference type="Pfam" id="PF00884">
    <property type="entry name" value="Sulfatase"/>
    <property type="match status" value="1"/>
</dbReference>
<name>A0ABU0Z9F1_9ACTN</name>
<dbReference type="SUPFAM" id="SSF48371">
    <property type="entry name" value="ARM repeat"/>
    <property type="match status" value="1"/>
</dbReference>
<dbReference type="CDD" id="cd16027">
    <property type="entry name" value="SGSH"/>
    <property type="match status" value="1"/>
</dbReference>
<comment type="caution">
    <text evidence="4">The sequence shown here is derived from an EMBL/GenBank/DDBJ whole genome shotgun (WGS) entry which is preliminary data.</text>
</comment>
<evidence type="ECO:0000259" key="3">
    <source>
        <dbReference type="Pfam" id="PF00884"/>
    </source>
</evidence>
<evidence type="ECO:0000313" key="4">
    <source>
        <dbReference type="EMBL" id="MDQ7903686.1"/>
    </source>
</evidence>
<comment type="similarity">
    <text evidence="1">Belongs to the sulfatase family.</text>
</comment>
<sequence>MTNPDLSRRALLAAGAGGVVAATLPGLTTAAEAHEPAQRPNFLWFLTEDNGPYNGAYGDRVARTPHIDALAQGGIRFDVAYSAAPICAPSRFAYLTGLYPETAGPAQHMRATAKIPDTVRGFPEYLRQAGYYTTNNSKTDYNAPIDLAATWNASSGSAHWRNRPAGTPFFAQFTTMTNHESQMFAVTDGITDPADVHVPAFLPDTPEVRRGIAHFYNRQAVADAELGKRLAELDADGLADDTIVFYFGDNGGVMPWSKRYANDRGLHIPLVIRIPPKWRHLAPEPPGGHVSSPVHGVDFAPTVLHLAGLRPPEHMQGQPILGRRPRRQQVTVGGRSRMGERYDLQRAARDSRYLYIRNYLPHRPYGQNAGYMWQLPIYQIWEQAHLDGTLNPTQERFWDEKPFEELYDLHDDPDQVTNLAGSRRHSSTLERLRRSLDAHMVAINDNSFIPESHPVEGYQQSRAPGAYPLALVMKVAELAARRDPGKLDQLLRYLDHGNDIVRFWAAQGLLGLGTHAGAVAQAMTATFHAEPSVYVRIPLAEALARLGHTQHSVKFLAETLDTHPNTWVRLQALNALTFVGVAAMPYKAVVERAAALPDEYLGNAGRYLNHVLAGTYTPTTKIYGGMG</sequence>
<dbReference type="InterPro" id="IPR050738">
    <property type="entry name" value="Sulfatase"/>
</dbReference>
<dbReference type="Gene3D" id="1.25.10.10">
    <property type="entry name" value="Leucine-rich Repeat Variant"/>
    <property type="match status" value="1"/>
</dbReference>
<dbReference type="PANTHER" id="PTHR42693:SF53">
    <property type="entry name" value="ENDO-4-O-SULFATASE"/>
    <property type="match status" value="1"/>
</dbReference>
<dbReference type="PANTHER" id="PTHR42693">
    <property type="entry name" value="ARYLSULFATASE FAMILY MEMBER"/>
    <property type="match status" value="1"/>
</dbReference>
<keyword evidence="2" id="KW-0378">Hydrolase</keyword>
<dbReference type="InterPro" id="IPR016024">
    <property type="entry name" value="ARM-type_fold"/>
</dbReference>
<dbReference type="InterPro" id="IPR000917">
    <property type="entry name" value="Sulfatase_N"/>
</dbReference>
<dbReference type="Gene3D" id="3.40.720.10">
    <property type="entry name" value="Alkaline Phosphatase, subunit A"/>
    <property type="match status" value="1"/>
</dbReference>
<dbReference type="InterPro" id="IPR011989">
    <property type="entry name" value="ARM-like"/>
</dbReference>
<dbReference type="InterPro" id="IPR017850">
    <property type="entry name" value="Alkaline_phosphatase_core_sf"/>
</dbReference>
<feature type="domain" description="Sulfatase N-terminal" evidence="3">
    <location>
        <begin position="40"/>
        <end position="308"/>
    </location>
</feature>
<dbReference type="Proteomes" id="UP001230908">
    <property type="component" value="Unassembled WGS sequence"/>
</dbReference>
<dbReference type="InterPro" id="IPR006311">
    <property type="entry name" value="TAT_signal"/>
</dbReference>
<keyword evidence="5" id="KW-1185">Reference proteome</keyword>
<proteinExistence type="inferred from homology"/>
<dbReference type="PROSITE" id="PS51318">
    <property type="entry name" value="TAT"/>
    <property type="match status" value="1"/>
</dbReference>
<evidence type="ECO:0000256" key="2">
    <source>
        <dbReference type="ARBA" id="ARBA00022801"/>
    </source>
</evidence>
<dbReference type="EMBL" id="JAVHUY010000003">
    <property type="protein sequence ID" value="MDQ7903686.1"/>
    <property type="molecule type" value="Genomic_DNA"/>
</dbReference>
<dbReference type="SUPFAM" id="SSF53649">
    <property type="entry name" value="Alkaline phosphatase-like"/>
    <property type="match status" value="1"/>
</dbReference>
<protein>
    <submittedName>
        <fullName evidence="4">Sulfatase-like hydrolase/transferase</fullName>
    </submittedName>
</protein>
<accession>A0ABU0Z9F1</accession>
<evidence type="ECO:0000313" key="5">
    <source>
        <dbReference type="Proteomes" id="UP001230908"/>
    </source>
</evidence>
<gene>
    <name evidence="4" type="ORF">RB614_04040</name>
</gene>
<organism evidence="4 5">
    <name type="scientific">Phytohabitans maris</name>
    <dbReference type="NCBI Taxonomy" id="3071409"/>
    <lineage>
        <taxon>Bacteria</taxon>
        <taxon>Bacillati</taxon>
        <taxon>Actinomycetota</taxon>
        <taxon>Actinomycetes</taxon>
        <taxon>Micromonosporales</taxon>
        <taxon>Micromonosporaceae</taxon>
    </lineage>
</organism>
<evidence type="ECO:0000256" key="1">
    <source>
        <dbReference type="ARBA" id="ARBA00008779"/>
    </source>
</evidence>